<keyword evidence="2" id="KW-1185">Reference proteome</keyword>
<dbReference type="AlphaFoldDB" id="A0A8X6TIX8"/>
<organism evidence="1 2">
    <name type="scientific">Nephila pilipes</name>
    <name type="common">Giant wood spider</name>
    <name type="synonym">Nephila maculata</name>
    <dbReference type="NCBI Taxonomy" id="299642"/>
    <lineage>
        <taxon>Eukaryota</taxon>
        <taxon>Metazoa</taxon>
        <taxon>Ecdysozoa</taxon>
        <taxon>Arthropoda</taxon>
        <taxon>Chelicerata</taxon>
        <taxon>Arachnida</taxon>
        <taxon>Araneae</taxon>
        <taxon>Araneomorphae</taxon>
        <taxon>Entelegynae</taxon>
        <taxon>Araneoidea</taxon>
        <taxon>Nephilidae</taxon>
        <taxon>Nephila</taxon>
    </lineage>
</organism>
<dbReference type="EMBL" id="BMAW01104456">
    <property type="protein sequence ID" value="GFT14573.1"/>
    <property type="molecule type" value="Genomic_DNA"/>
</dbReference>
<proteinExistence type="predicted"/>
<evidence type="ECO:0000313" key="1">
    <source>
        <dbReference type="EMBL" id="GFT14573.1"/>
    </source>
</evidence>
<protein>
    <submittedName>
        <fullName evidence="1">Uncharacterized protein</fullName>
    </submittedName>
</protein>
<accession>A0A8X6TIX8</accession>
<comment type="caution">
    <text evidence="1">The sequence shown here is derived from an EMBL/GenBank/DDBJ whole genome shotgun (WGS) entry which is preliminary data.</text>
</comment>
<gene>
    <name evidence="1" type="ORF">NPIL_538541</name>
</gene>
<evidence type="ECO:0000313" key="2">
    <source>
        <dbReference type="Proteomes" id="UP000887013"/>
    </source>
</evidence>
<sequence>MNEDISSERSGTLSDKKEFNELVDYTTGNSIPFLRIQQCGQGKDSVGVPPPSGIVSLILKARECTHTKKSLTVQLEP</sequence>
<name>A0A8X6TIX8_NEPPI</name>
<reference evidence="1" key="1">
    <citation type="submission" date="2020-08" db="EMBL/GenBank/DDBJ databases">
        <title>Multicomponent nature underlies the extraordinary mechanical properties of spider dragline silk.</title>
        <authorList>
            <person name="Kono N."/>
            <person name="Nakamura H."/>
            <person name="Mori M."/>
            <person name="Yoshida Y."/>
            <person name="Ohtoshi R."/>
            <person name="Malay A.D."/>
            <person name="Moran D.A.P."/>
            <person name="Tomita M."/>
            <person name="Numata K."/>
            <person name="Arakawa K."/>
        </authorList>
    </citation>
    <scope>NUCLEOTIDE SEQUENCE</scope>
</reference>
<dbReference type="Proteomes" id="UP000887013">
    <property type="component" value="Unassembled WGS sequence"/>
</dbReference>